<accession>A0ABR3EPZ8</accession>
<dbReference type="InterPro" id="IPR036279">
    <property type="entry name" value="5-3_exonuclease_C_sf"/>
</dbReference>
<organism evidence="2 3">
    <name type="scientific">Marasmius crinis-equi</name>
    <dbReference type="NCBI Taxonomy" id="585013"/>
    <lineage>
        <taxon>Eukaryota</taxon>
        <taxon>Fungi</taxon>
        <taxon>Dikarya</taxon>
        <taxon>Basidiomycota</taxon>
        <taxon>Agaricomycotina</taxon>
        <taxon>Agaricomycetes</taxon>
        <taxon>Agaricomycetidae</taxon>
        <taxon>Agaricales</taxon>
        <taxon>Marasmiineae</taxon>
        <taxon>Marasmiaceae</taxon>
        <taxon>Marasmius</taxon>
    </lineage>
</organism>
<dbReference type="Gene3D" id="3.40.50.1010">
    <property type="entry name" value="5'-nuclease"/>
    <property type="match status" value="2"/>
</dbReference>
<proteinExistence type="predicted"/>
<dbReference type="EMBL" id="JBAHYK010002531">
    <property type="protein sequence ID" value="KAL0564882.1"/>
    <property type="molecule type" value="Genomic_DNA"/>
</dbReference>
<name>A0ABR3EPZ8_9AGAR</name>
<dbReference type="InterPro" id="IPR029060">
    <property type="entry name" value="PIN-like_dom_sf"/>
</dbReference>
<dbReference type="Proteomes" id="UP001465976">
    <property type="component" value="Unassembled WGS sequence"/>
</dbReference>
<dbReference type="PRINTS" id="PR00853">
    <property type="entry name" value="XPGRADSUPER"/>
</dbReference>
<dbReference type="InterPro" id="IPR006086">
    <property type="entry name" value="XPG-I_dom"/>
</dbReference>
<dbReference type="Pfam" id="PF00867">
    <property type="entry name" value="XPG_I"/>
    <property type="match status" value="1"/>
</dbReference>
<gene>
    <name evidence="2" type="ORF">V5O48_017155</name>
</gene>
<dbReference type="SMART" id="SM00484">
    <property type="entry name" value="XPGI"/>
    <property type="match status" value="1"/>
</dbReference>
<reference evidence="2 3" key="1">
    <citation type="submission" date="2024-02" db="EMBL/GenBank/DDBJ databases">
        <title>A draft genome for the cacao thread blight pathogen Marasmius crinis-equi.</title>
        <authorList>
            <person name="Cohen S.P."/>
            <person name="Baruah I.K."/>
            <person name="Amoako-Attah I."/>
            <person name="Bukari Y."/>
            <person name="Meinhardt L.W."/>
            <person name="Bailey B.A."/>
        </authorList>
    </citation>
    <scope>NUCLEOTIDE SEQUENCE [LARGE SCALE GENOMIC DNA]</scope>
    <source>
        <strain evidence="2 3">GH-76</strain>
    </source>
</reference>
<dbReference type="SUPFAM" id="SSF47807">
    <property type="entry name" value="5' to 3' exonuclease, C-terminal subdomain"/>
    <property type="match status" value="1"/>
</dbReference>
<dbReference type="InterPro" id="IPR006084">
    <property type="entry name" value="XPG/Rad2"/>
</dbReference>
<evidence type="ECO:0000313" key="3">
    <source>
        <dbReference type="Proteomes" id="UP001465976"/>
    </source>
</evidence>
<protein>
    <recommendedName>
        <fullName evidence="1">XPG-I domain-containing protein</fullName>
    </recommendedName>
</protein>
<keyword evidence="3" id="KW-1185">Reference proteome</keyword>
<evidence type="ECO:0000259" key="1">
    <source>
        <dbReference type="SMART" id="SM00484"/>
    </source>
</evidence>
<feature type="domain" description="XPG-I" evidence="1">
    <location>
        <begin position="116"/>
        <end position="188"/>
    </location>
</feature>
<dbReference type="PANTHER" id="PTHR11081">
    <property type="entry name" value="FLAP ENDONUCLEASE FAMILY MEMBER"/>
    <property type="match status" value="1"/>
</dbReference>
<sequence>MGINRVWPMLKASKEARSLNELAFIEGFQKNCRERRALTYGVDSNNLIDSLEAGSHHTLHGPSALESFFTLLCKYSEASVILHFVFDGPNRPREKRGKRVKTQLPVLYRNAQELITRFGYYYVTTEGKADCPLASLSHSGLIDGVISEDSNLLALGVDRVLQKSRESSGKELWYDVYSLDAVEEKMGLGQYGIILIALLTGNDTNDGLQNCSIETTVQLGRSELARDLIEGYKKFSSNPSSFETFLESWRSELREELHYNCHGYLQNRRPSAAAQVTSRFPNVEVLKHYLVSPIRLQSGDVETWKSILKPRLPDVAGIVSFCREQFHWSDIKILKRFNRNLFKGAVFRMLHSPLVLYKELTFCERGWMLKLLKEKREHTLTNGVEYVKATFLLDKILAITGLSNARATQLSLWVPLGVLQVAKVQWGLPQAVYDQAASARTMVEDEMHEDGSEDDIECLYIARRTASGNYILEFD</sequence>
<comment type="caution">
    <text evidence="2">The sequence shown here is derived from an EMBL/GenBank/DDBJ whole genome shotgun (WGS) entry which is preliminary data.</text>
</comment>
<dbReference type="SUPFAM" id="SSF88723">
    <property type="entry name" value="PIN domain-like"/>
    <property type="match status" value="1"/>
</dbReference>
<evidence type="ECO:0000313" key="2">
    <source>
        <dbReference type="EMBL" id="KAL0564882.1"/>
    </source>
</evidence>
<dbReference type="PANTHER" id="PTHR11081:SF75">
    <property type="entry name" value="ENDONUCLEASE, PUTATIVE (AFU_ORTHOLOGUE AFUA_3G13260)-RELATED"/>
    <property type="match status" value="1"/>
</dbReference>